<sequence length="186" mass="19820">MNQAPSRFARSPRSRTLVHPGPFNPVRIQSKHCARGRHFRLALQPGLSLFDALVKPLASVGVENASVTILGGCFDNLDYCVAGPDPSRNALVAYTQPIHAGRAFMIFGNATLGKSASGQPIVHCHAALRTQSGEVKGGHILTQSCVVAGTAISALVTSLEGFELRVMFDPETNISLLQPQEVARHG</sequence>
<proteinExistence type="predicted"/>
<dbReference type="InterPro" id="IPR005175">
    <property type="entry name" value="PPC_dom"/>
</dbReference>
<gene>
    <name evidence="3" type="ORF">ACFPP7_20350</name>
</gene>
<accession>A0ABW0QE93</accession>
<dbReference type="GO" id="GO:0003677">
    <property type="term" value="F:DNA binding"/>
    <property type="evidence" value="ECO:0007669"/>
    <property type="project" value="UniProtKB-KW"/>
</dbReference>
<dbReference type="RefSeq" id="WP_068834021.1">
    <property type="nucleotide sequence ID" value="NZ_JBHSMX010000064.1"/>
</dbReference>
<evidence type="ECO:0000259" key="2">
    <source>
        <dbReference type="PROSITE" id="PS51742"/>
    </source>
</evidence>
<name>A0ABW0QE93_9BURK</name>
<comment type="caution">
    <text evidence="3">The sequence shown here is derived from an EMBL/GenBank/DDBJ whole genome shotgun (WGS) entry which is preliminary data.</text>
</comment>
<feature type="compositionally biased region" description="Low complexity" evidence="1">
    <location>
        <begin position="1"/>
        <end position="15"/>
    </location>
</feature>
<keyword evidence="4" id="KW-1185">Reference proteome</keyword>
<dbReference type="Pfam" id="PF03479">
    <property type="entry name" value="PCC"/>
    <property type="match status" value="1"/>
</dbReference>
<dbReference type="SUPFAM" id="SSF117856">
    <property type="entry name" value="AF0104/ALDC/Ptd012-like"/>
    <property type="match status" value="1"/>
</dbReference>
<keyword evidence="3" id="KW-0238">DNA-binding</keyword>
<dbReference type="Proteomes" id="UP001596084">
    <property type="component" value="Unassembled WGS sequence"/>
</dbReference>
<feature type="domain" description="PPC" evidence="2">
    <location>
        <begin position="33"/>
        <end position="180"/>
    </location>
</feature>
<feature type="region of interest" description="Disordered" evidence="1">
    <location>
        <begin position="1"/>
        <end position="21"/>
    </location>
</feature>
<evidence type="ECO:0000256" key="1">
    <source>
        <dbReference type="SAM" id="MobiDB-lite"/>
    </source>
</evidence>
<dbReference type="EMBL" id="JBHSMX010000064">
    <property type="protein sequence ID" value="MFC5523244.1"/>
    <property type="molecule type" value="Genomic_DNA"/>
</dbReference>
<reference evidence="4" key="1">
    <citation type="journal article" date="2019" name="Int. J. Syst. Evol. Microbiol.">
        <title>The Global Catalogue of Microorganisms (GCM) 10K type strain sequencing project: providing services to taxonomists for standard genome sequencing and annotation.</title>
        <authorList>
            <consortium name="The Broad Institute Genomics Platform"/>
            <consortium name="The Broad Institute Genome Sequencing Center for Infectious Disease"/>
            <person name="Wu L."/>
            <person name="Ma J."/>
        </authorList>
    </citation>
    <scope>NUCLEOTIDE SEQUENCE [LARGE SCALE GENOMIC DNA]</scope>
    <source>
        <strain evidence="4">CGMCC 4.7277</strain>
    </source>
</reference>
<dbReference type="PROSITE" id="PS51742">
    <property type="entry name" value="PPC"/>
    <property type="match status" value="1"/>
</dbReference>
<organism evidence="3 4">
    <name type="scientific">Polaromonas jejuensis</name>
    <dbReference type="NCBI Taxonomy" id="457502"/>
    <lineage>
        <taxon>Bacteria</taxon>
        <taxon>Pseudomonadati</taxon>
        <taxon>Pseudomonadota</taxon>
        <taxon>Betaproteobacteria</taxon>
        <taxon>Burkholderiales</taxon>
        <taxon>Comamonadaceae</taxon>
        <taxon>Polaromonas</taxon>
    </lineage>
</organism>
<dbReference type="Gene3D" id="3.30.1330.80">
    <property type="entry name" value="Hypothetical protein, similar to alpha- acetolactate decarboxylase, domain 2"/>
    <property type="match status" value="1"/>
</dbReference>
<evidence type="ECO:0000313" key="3">
    <source>
        <dbReference type="EMBL" id="MFC5523244.1"/>
    </source>
</evidence>
<protein>
    <submittedName>
        <fullName evidence="3">PPC domain-containing DNA-binding protein</fullName>
    </submittedName>
</protein>
<evidence type="ECO:0000313" key="4">
    <source>
        <dbReference type="Proteomes" id="UP001596084"/>
    </source>
</evidence>